<keyword evidence="2" id="KW-1185">Reference proteome</keyword>
<accession>A0A4C1Z8U8</accession>
<name>A0A4C1Z8U8_EUMVA</name>
<gene>
    <name evidence="1" type="ORF">EVAR_51574_1</name>
</gene>
<dbReference type="AlphaFoldDB" id="A0A4C1Z8U8"/>
<dbReference type="Proteomes" id="UP000299102">
    <property type="component" value="Unassembled WGS sequence"/>
</dbReference>
<proteinExistence type="predicted"/>
<reference evidence="1 2" key="1">
    <citation type="journal article" date="2019" name="Commun. Biol.">
        <title>The bagworm genome reveals a unique fibroin gene that provides high tensile strength.</title>
        <authorList>
            <person name="Kono N."/>
            <person name="Nakamura H."/>
            <person name="Ohtoshi R."/>
            <person name="Tomita M."/>
            <person name="Numata K."/>
            <person name="Arakawa K."/>
        </authorList>
    </citation>
    <scope>NUCLEOTIDE SEQUENCE [LARGE SCALE GENOMIC DNA]</scope>
</reference>
<organism evidence="1 2">
    <name type="scientific">Eumeta variegata</name>
    <name type="common">Bagworm moth</name>
    <name type="synonym">Eumeta japonica</name>
    <dbReference type="NCBI Taxonomy" id="151549"/>
    <lineage>
        <taxon>Eukaryota</taxon>
        <taxon>Metazoa</taxon>
        <taxon>Ecdysozoa</taxon>
        <taxon>Arthropoda</taxon>
        <taxon>Hexapoda</taxon>
        <taxon>Insecta</taxon>
        <taxon>Pterygota</taxon>
        <taxon>Neoptera</taxon>
        <taxon>Endopterygota</taxon>
        <taxon>Lepidoptera</taxon>
        <taxon>Glossata</taxon>
        <taxon>Ditrysia</taxon>
        <taxon>Tineoidea</taxon>
        <taxon>Psychidae</taxon>
        <taxon>Oiketicinae</taxon>
        <taxon>Eumeta</taxon>
    </lineage>
</organism>
<dbReference type="EMBL" id="BGZK01001600">
    <property type="protein sequence ID" value="GBP83035.1"/>
    <property type="molecule type" value="Genomic_DNA"/>
</dbReference>
<evidence type="ECO:0000313" key="1">
    <source>
        <dbReference type="EMBL" id="GBP83035.1"/>
    </source>
</evidence>
<comment type="caution">
    <text evidence="1">The sequence shown here is derived from an EMBL/GenBank/DDBJ whole genome shotgun (WGS) entry which is preliminary data.</text>
</comment>
<sequence>MQGPRVLKIWPLENSRFHIDFSNNFKRVPGTLIARAGPRKNDKRAGITHATRALHYSFRPPNFEFVVGSCRSRAGVRLHFKKLRHPAFRAPERAALLSELQECYANFISPNLLVQSDYIIGYGESASLLAYPTGIACGGLGAWPELYNFIGG</sequence>
<evidence type="ECO:0000313" key="2">
    <source>
        <dbReference type="Proteomes" id="UP000299102"/>
    </source>
</evidence>
<protein>
    <submittedName>
        <fullName evidence="1">Uncharacterized protein</fullName>
    </submittedName>
</protein>